<keyword evidence="3" id="KW-1185">Reference proteome</keyword>
<evidence type="ECO:0000313" key="2">
    <source>
        <dbReference type="EMBL" id="MDF8266330.1"/>
    </source>
</evidence>
<organism evidence="2 3">
    <name type="scientific">Luteipulveratus flavus</name>
    <dbReference type="NCBI Taxonomy" id="3031728"/>
    <lineage>
        <taxon>Bacteria</taxon>
        <taxon>Bacillati</taxon>
        <taxon>Actinomycetota</taxon>
        <taxon>Actinomycetes</taxon>
        <taxon>Micrococcales</taxon>
        <taxon>Dermacoccaceae</taxon>
        <taxon>Luteipulveratus</taxon>
    </lineage>
</organism>
<sequence length="271" mass="29195">MSTIQYARKGSGEPVVLIHGIGHRRQAWGEVFDRLAESYDVVAVDLPGHGESPPPRKPYGFRPLSVAEQLEELFADLGLDRPHVVGNSLGGYLSLLLARRGSVASATVLSPGGFYTVLEGALGGGQLVALKLASYSPAPVLRLFARTPALRRLSQGSLYARTDTLDPELAYSDSLNLRRARGFAPFFLHLVGSRFEGDVVVPVTVAWAAKDRILFPHQAGRARTRLPAATHTSIPGAGHISMHDAPELVARIVVDQIEATSRRPDPRATVS</sequence>
<dbReference type="Pfam" id="PF12697">
    <property type="entry name" value="Abhydrolase_6"/>
    <property type="match status" value="1"/>
</dbReference>
<comment type="caution">
    <text evidence="2">The sequence shown here is derived from an EMBL/GenBank/DDBJ whole genome shotgun (WGS) entry which is preliminary data.</text>
</comment>
<name>A0ABT6CBQ0_9MICO</name>
<protein>
    <submittedName>
        <fullName evidence="2">Alpha/beta fold hydrolase</fullName>
    </submittedName>
</protein>
<dbReference type="Gene3D" id="3.40.50.1820">
    <property type="entry name" value="alpha/beta hydrolase"/>
    <property type="match status" value="1"/>
</dbReference>
<dbReference type="EMBL" id="JAROAV010000053">
    <property type="protein sequence ID" value="MDF8266330.1"/>
    <property type="molecule type" value="Genomic_DNA"/>
</dbReference>
<reference evidence="2 3" key="1">
    <citation type="submission" date="2023-03" db="EMBL/GenBank/DDBJ databases">
        <title>YIM 133296 draft genome.</title>
        <authorList>
            <person name="Xiong L."/>
        </authorList>
    </citation>
    <scope>NUCLEOTIDE SEQUENCE [LARGE SCALE GENOMIC DNA]</scope>
    <source>
        <strain evidence="2 3">YIM 133296</strain>
    </source>
</reference>
<keyword evidence="2" id="KW-0378">Hydrolase</keyword>
<evidence type="ECO:0000259" key="1">
    <source>
        <dbReference type="Pfam" id="PF12697"/>
    </source>
</evidence>
<dbReference type="InterPro" id="IPR029058">
    <property type="entry name" value="AB_hydrolase_fold"/>
</dbReference>
<dbReference type="InterPro" id="IPR000073">
    <property type="entry name" value="AB_hydrolase_1"/>
</dbReference>
<dbReference type="Proteomes" id="UP001528912">
    <property type="component" value="Unassembled WGS sequence"/>
</dbReference>
<dbReference type="PANTHER" id="PTHR46438:SF11">
    <property type="entry name" value="LIPASE-RELATED"/>
    <property type="match status" value="1"/>
</dbReference>
<dbReference type="PANTHER" id="PTHR46438">
    <property type="entry name" value="ALPHA/BETA-HYDROLASES SUPERFAMILY PROTEIN"/>
    <property type="match status" value="1"/>
</dbReference>
<dbReference type="PRINTS" id="PR00111">
    <property type="entry name" value="ABHYDROLASE"/>
</dbReference>
<dbReference type="RefSeq" id="WP_277193518.1">
    <property type="nucleotide sequence ID" value="NZ_JAROAV010000053.1"/>
</dbReference>
<dbReference type="GO" id="GO:0016787">
    <property type="term" value="F:hydrolase activity"/>
    <property type="evidence" value="ECO:0007669"/>
    <property type="project" value="UniProtKB-KW"/>
</dbReference>
<evidence type="ECO:0000313" key="3">
    <source>
        <dbReference type="Proteomes" id="UP001528912"/>
    </source>
</evidence>
<dbReference type="SUPFAM" id="SSF53474">
    <property type="entry name" value="alpha/beta-Hydrolases"/>
    <property type="match status" value="1"/>
</dbReference>
<accession>A0ABT6CBQ0</accession>
<gene>
    <name evidence="2" type="ORF">P4R38_18935</name>
</gene>
<proteinExistence type="predicted"/>
<feature type="domain" description="AB hydrolase-1" evidence="1">
    <location>
        <begin position="15"/>
        <end position="251"/>
    </location>
</feature>